<proteinExistence type="predicted"/>
<dbReference type="Proteomes" id="UP000622797">
    <property type="component" value="Unassembled WGS sequence"/>
</dbReference>
<evidence type="ECO:0000256" key="1">
    <source>
        <dbReference type="SAM" id="MobiDB-lite"/>
    </source>
</evidence>
<dbReference type="AlphaFoldDB" id="A0A8H4X9W9"/>
<reference evidence="2" key="1">
    <citation type="journal article" date="2020" name="BMC Genomics">
        <title>Correction to: Identification and distribution of gene clusters required for synthesis of sphingolipid metabolism inhibitors in diverse species of the filamentous fungus Fusarium.</title>
        <authorList>
            <person name="Kim H.S."/>
            <person name="Lohmar J.M."/>
            <person name="Busman M."/>
            <person name="Brown D.W."/>
            <person name="Naumann T.A."/>
            <person name="Divon H.H."/>
            <person name="Lysoe E."/>
            <person name="Uhlig S."/>
            <person name="Proctor R.H."/>
        </authorList>
    </citation>
    <scope>NUCLEOTIDE SEQUENCE</scope>
    <source>
        <strain evidence="2">NRRL 20472</strain>
    </source>
</reference>
<feature type="compositionally biased region" description="Polar residues" evidence="1">
    <location>
        <begin position="135"/>
        <end position="148"/>
    </location>
</feature>
<evidence type="ECO:0000313" key="3">
    <source>
        <dbReference type="Proteomes" id="UP000622797"/>
    </source>
</evidence>
<organism evidence="2 3">
    <name type="scientific">Fusarium sarcochroum</name>
    <dbReference type="NCBI Taxonomy" id="1208366"/>
    <lineage>
        <taxon>Eukaryota</taxon>
        <taxon>Fungi</taxon>
        <taxon>Dikarya</taxon>
        <taxon>Ascomycota</taxon>
        <taxon>Pezizomycotina</taxon>
        <taxon>Sordariomycetes</taxon>
        <taxon>Hypocreomycetidae</taxon>
        <taxon>Hypocreales</taxon>
        <taxon>Nectriaceae</taxon>
        <taxon>Fusarium</taxon>
        <taxon>Fusarium lateritium species complex</taxon>
    </lineage>
</organism>
<accession>A0A8H4X9W9</accession>
<feature type="compositionally biased region" description="Polar residues" evidence="1">
    <location>
        <begin position="32"/>
        <end position="43"/>
    </location>
</feature>
<feature type="region of interest" description="Disordered" evidence="1">
    <location>
        <begin position="129"/>
        <end position="148"/>
    </location>
</feature>
<gene>
    <name evidence="2" type="ORF">FSARC_5934</name>
</gene>
<name>A0A8H4X9W9_9HYPO</name>
<protein>
    <submittedName>
        <fullName evidence="2">Uncharacterized protein</fullName>
    </submittedName>
</protein>
<sequence length="267" mass="30193">MVNRPSPSRVKREPSAPRSPTKQLRYPRRRQPNSIVRSHSAPATSPIPGSTFDLPILNSGPPSFAGSIDNSDAAVPPPTPAPAHAELYRAAARDNVFRPRGSAGNFLEYDARGPLEWAAMSLYEHAEEHREGAQQLLSPDNQQDVTDSTPLEDYREGVRQFLAPNNVAVVQPANETAVHPAPPRDLGYQDEPLSFGRLMSQLPLTTQLRLQEESFSQLQTALSSYTHQLRVQQDEYQRQQDFLTRGRNWARYLRLRLLDQQNQRYFN</sequence>
<comment type="caution">
    <text evidence="2">The sequence shown here is derived from an EMBL/GenBank/DDBJ whole genome shotgun (WGS) entry which is preliminary data.</text>
</comment>
<dbReference type="EMBL" id="JABEXW010000295">
    <property type="protein sequence ID" value="KAF4966364.1"/>
    <property type="molecule type" value="Genomic_DNA"/>
</dbReference>
<keyword evidence="3" id="KW-1185">Reference proteome</keyword>
<feature type="region of interest" description="Disordered" evidence="1">
    <location>
        <begin position="1"/>
        <end position="82"/>
    </location>
</feature>
<reference evidence="2" key="2">
    <citation type="submission" date="2020-05" db="EMBL/GenBank/DDBJ databases">
        <authorList>
            <person name="Kim H.-S."/>
            <person name="Proctor R.H."/>
            <person name="Brown D.W."/>
        </authorList>
    </citation>
    <scope>NUCLEOTIDE SEQUENCE</scope>
    <source>
        <strain evidence="2">NRRL 20472</strain>
    </source>
</reference>
<evidence type="ECO:0000313" key="2">
    <source>
        <dbReference type="EMBL" id="KAF4966364.1"/>
    </source>
</evidence>